<dbReference type="Pfam" id="PF00173">
    <property type="entry name" value="Cyt-b5"/>
    <property type="match status" value="1"/>
</dbReference>
<dbReference type="InterPro" id="IPR036400">
    <property type="entry name" value="Cyt_B5-like_heme/steroid_sf"/>
</dbReference>
<dbReference type="PANTHER" id="PTHR46237:SF1">
    <property type="entry name" value="CYTOCHROME B5 REDUCTASE 4"/>
    <property type="match status" value="1"/>
</dbReference>
<dbReference type="Gene3D" id="3.10.120.10">
    <property type="entry name" value="Cytochrome b5-like heme/steroid binding domain"/>
    <property type="match status" value="1"/>
</dbReference>
<accession>A0A7I4C7M2</accession>
<evidence type="ECO:0000313" key="8">
    <source>
        <dbReference type="Proteomes" id="UP000006727"/>
    </source>
</evidence>
<dbReference type="GO" id="GO:0020037">
    <property type="term" value="F:heme binding"/>
    <property type="evidence" value="ECO:0000318"/>
    <property type="project" value="GO_Central"/>
</dbReference>
<evidence type="ECO:0000256" key="5">
    <source>
        <dbReference type="SAM" id="MobiDB-lite"/>
    </source>
</evidence>
<evidence type="ECO:0000313" key="7">
    <source>
        <dbReference type="EnsemblPlants" id="Pp3c20_23480V3.2"/>
    </source>
</evidence>
<feature type="domain" description="Cytochrome b5 heme-binding" evidence="6">
    <location>
        <begin position="130"/>
        <end position="205"/>
    </location>
</feature>
<reference evidence="7" key="3">
    <citation type="submission" date="2020-12" db="UniProtKB">
        <authorList>
            <consortium name="EnsemblPlants"/>
        </authorList>
    </citation>
    <scope>IDENTIFICATION</scope>
</reference>
<dbReference type="InterPro" id="IPR018506">
    <property type="entry name" value="Cyt_B5_heme-BS"/>
</dbReference>
<keyword evidence="2 4" id="KW-0479">Metal-binding</keyword>
<feature type="region of interest" description="Disordered" evidence="5">
    <location>
        <begin position="1"/>
        <end position="100"/>
    </location>
</feature>
<dbReference type="PROSITE" id="PS50255">
    <property type="entry name" value="CYTOCHROME_B5_2"/>
    <property type="match status" value="1"/>
</dbReference>
<dbReference type="Gramene" id="Pp3c20_23480V3.2">
    <property type="protein sequence ID" value="Pp3c20_23480V3.2"/>
    <property type="gene ID" value="Pp3c20_23480"/>
</dbReference>
<feature type="compositionally biased region" description="Low complexity" evidence="5">
    <location>
        <begin position="9"/>
        <end position="60"/>
    </location>
</feature>
<keyword evidence="3 4" id="KW-0408">Iron</keyword>
<evidence type="ECO:0000256" key="1">
    <source>
        <dbReference type="ARBA" id="ARBA00022617"/>
    </source>
</evidence>
<dbReference type="GO" id="GO:0005737">
    <property type="term" value="C:cytoplasm"/>
    <property type="evidence" value="ECO:0000318"/>
    <property type="project" value="GO_Central"/>
</dbReference>
<keyword evidence="1 4" id="KW-0349">Heme</keyword>
<reference evidence="7 8" key="2">
    <citation type="journal article" date="2018" name="Plant J.">
        <title>The Physcomitrella patens chromosome-scale assembly reveals moss genome structure and evolution.</title>
        <authorList>
            <person name="Lang D."/>
            <person name="Ullrich K.K."/>
            <person name="Murat F."/>
            <person name="Fuchs J."/>
            <person name="Jenkins J."/>
            <person name="Haas F.B."/>
            <person name="Piednoel M."/>
            <person name="Gundlach H."/>
            <person name="Van Bel M."/>
            <person name="Meyberg R."/>
            <person name="Vives C."/>
            <person name="Morata J."/>
            <person name="Symeonidi A."/>
            <person name="Hiss M."/>
            <person name="Muchero W."/>
            <person name="Kamisugi Y."/>
            <person name="Saleh O."/>
            <person name="Blanc G."/>
            <person name="Decker E.L."/>
            <person name="van Gessel N."/>
            <person name="Grimwood J."/>
            <person name="Hayes R.D."/>
            <person name="Graham S.W."/>
            <person name="Gunter L.E."/>
            <person name="McDaniel S.F."/>
            <person name="Hoernstein S.N.W."/>
            <person name="Larsson A."/>
            <person name="Li F.W."/>
            <person name="Perroud P.F."/>
            <person name="Phillips J."/>
            <person name="Ranjan P."/>
            <person name="Rokshar D.S."/>
            <person name="Rothfels C.J."/>
            <person name="Schneider L."/>
            <person name="Shu S."/>
            <person name="Stevenson D.W."/>
            <person name="Thummler F."/>
            <person name="Tillich M."/>
            <person name="Villarreal Aguilar J.C."/>
            <person name="Widiez T."/>
            <person name="Wong G.K."/>
            <person name="Wymore A."/>
            <person name="Zhang Y."/>
            <person name="Zimmer A.D."/>
            <person name="Quatrano R.S."/>
            <person name="Mayer K.F.X."/>
            <person name="Goodstein D."/>
            <person name="Casacuberta J.M."/>
            <person name="Vandepoele K."/>
            <person name="Reski R."/>
            <person name="Cuming A.C."/>
            <person name="Tuskan G.A."/>
            <person name="Maumus F."/>
            <person name="Salse J."/>
            <person name="Schmutz J."/>
            <person name="Rensing S.A."/>
        </authorList>
    </citation>
    <scope>NUCLEOTIDE SEQUENCE [LARGE SCALE GENOMIC DNA]</scope>
    <source>
        <strain evidence="7 8">cv. Gransden 2004</strain>
    </source>
</reference>
<evidence type="ECO:0000256" key="2">
    <source>
        <dbReference type="ARBA" id="ARBA00022723"/>
    </source>
</evidence>
<evidence type="ECO:0000259" key="6">
    <source>
        <dbReference type="PROSITE" id="PS50255"/>
    </source>
</evidence>
<comment type="similarity">
    <text evidence="4">Belongs to the cytochrome b5 family.</text>
</comment>
<dbReference type="PROSITE" id="PS00191">
    <property type="entry name" value="CYTOCHROME_B5_1"/>
    <property type="match status" value="1"/>
</dbReference>
<dbReference type="SMART" id="SM01117">
    <property type="entry name" value="Cyt-b5"/>
    <property type="match status" value="1"/>
</dbReference>
<evidence type="ECO:0000256" key="3">
    <source>
        <dbReference type="ARBA" id="ARBA00023004"/>
    </source>
</evidence>
<name>A0A7I4C7M2_PHYPA</name>
<gene>
    <name evidence="7" type="primary">LOC112273433</name>
</gene>
<dbReference type="EnsemblPlants" id="Pp3c20_23480V3.2">
    <property type="protein sequence ID" value="Pp3c20_23480V3.2"/>
    <property type="gene ID" value="Pp3c20_23480"/>
</dbReference>
<dbReference type="SUPFAM" id="SSF55856">
    <property type="entry name" value="Cytochrome b5-like heme/steroid binding domain"/>
    <property type="match status" value="1"/>
</dbReference>
<dbReference type="InterPro" id="IPR051872">
    <property type="entry name" value="Cytochrome_b5/Flavoprotein_Rdt"/>
</dbReference>
<dbReference type="EMBL" id="ABEU02000020">
    <property type="status" value="NOT_ANNOTATED_CDS"/>
    <property type="molecule type" value="Genomic_DNA"/>
</dbReference>
<dbReference type="GO" id="GO:0004128">
    <property type="term" value="F:cytochrome-b5 reductase activity, acting on NAD(P)H"/>
    <property type="evidence" value="ECO:0000318"/>
    <property type="project" value="GO_Central"/>
</dbReference>
<dbReference type="InterPro" id="IPR001199">
    <property type="entry name" value="Cyt_B5-like_heme/steroid-bd"/>
</dbReference>
<dbReference type="PANTHER" id="PTHR46237">
    <property type="entry name" value="CYTOCHROME B5 REDUCTASE 4 FAMILY MEMBER"/>
    <property type="match status" value="1"/>
</dbReference>
<dbReference type="GO" id="GO:0046872">
    <property type="term" value="F:metal ion binding"/>
    <property type="evidence" value="ECO:0007669"/>
    <property type="project" value="UniProtKB-UniRule"/>
</dbReference>
<organism evidence="7 8">
    <name type="scientific">Physcomitrium patens</name>
    <name type="common">Spreading-leaved earth moss</name>
    <name type="synonym">Physcomitrella patens</name>
    <dbReference type="NCBI Taxonomy" id="3218"/>
    <lineage>
        <taxon>Eukaryota</taxon>
        <taxon>Viridiplantae</taxon>
        <taxon>Streptophyta</taxon>
        <taxon>Embryophyta</taxon>
        <taxon>Bryophyta</taxon>
        <taxon>Bryophytina</taxon>
        <taxon>Bryopsida</taxon>
        <taxon>Funariidae</taxon>
        <taxon>Funariales</taxon>
        <taxon>Funariaceae</taxon>
        <taxon>Physcomitrium</taxon>
    </lineage>
</organism>
<sequence>MTLSLQLAPSSSHLQTTTSSSASSSSSSVSASSSAASSSASSSISFPSPTPSISSPPHLSALSMGPAVQPSSSPPPGDDASVSPPTMPPPKPKPRASARVPLEKGYSQMVWLRLLQTEPDLAGLKGQSPKRLIPMEEVKQHKTEEDAWTVLRGRVYNISPYIRFHPGGKDMLMKGAGRDCTALFNKYHVWVNAEFLMEKCLYYFVCSSSTASYGFNAPLSLAEDWPTLTASQKQDFHYPINRKVREQFCMKKHMCFSTKL</sequence>
<evidence type="ECO:0000256" key="4">
    <source>
        <dbReference type="RuleBase" id="RU362121"/>
    </source>
</evidence>
<dbReference type="AlphaFoldDB" id="A0A7I4C7M2"/>
<dbReference type="InParanoid" id="A0A7I4C7M2"/>
<keyword evidence="8" id="KW-1185">Reference proteome</keyword>
<protein>
    <recommendedName>
        <fullName evidence="6">Cytochrome b5 heme-binding domain-containing protein</fullName>
    </recommendedName>
</protein>
<dbReference type="Proteomes" id="UP000006727">
    <property type="component" value="Chromosome 20"/>
</dbReference>
<reference evidence="7 8" key="1">
    <citation type="journal article" date="2008" name="Science">
        <title>The Physcomitrella genome reveals evolutionary insights into the conquest of land by plants.</title>
        <authorList>
            <person name="Rensing S."/>
            <person name="Lang D."/>
            <person name="Zimmer A."/>
            <person name="Terry A."/>
            <person name="Salamov A."/>
            <person name="Shapiro H."/>
            <person name="Nishiyama T."/>
            <person name="Perroud P.-F."/>
            <person name="Lindquist E."/>
            <person name="Kamisugi Y."/>
            <person name="Tanahashi T."/>
            <person name="Sakakibara K."/>
            <person name="Fujita T."/>
            <person name="Oishi K."/>
            <person name="Shin-I T."/>
            <person name="Kuroki Y."/>
            <person name="Toyoda A."/>
            <person name="Suzuki Y."/>
            <person name="Hashimoto A."/>
            <person name="Yamaguchi K."/>
            <person name="Sugano A."/>
            <person name="Kohara Y."/>
            <person name="Fujiyama A."/>
            <person name="Anterola A."/>
            <person name="Aoki S."/>
            <person name="Ashton N."/>
            <person name="Barbazuk W.B."/>
            <person name="Barker E."/>
            <person name="Bennetzen J."/>
            <person name="Bezanilla M."/>
            <person name="Blankenship R."/>
            <person name="Cho S.H."/>
            <person name="Dutcher S."/>
            <person name="Estelle M."/>
            <person name="Fawcett J.A."/>
            <person name="Gundlach H."/>
            <person name="Hanada K."/>
            <person name="Heyl A."/>
            <person name="Hicks K.A."/>
            <person name="Hugh J."/>
            <person name="Lohr M."/>
            <person name="Mayer K."/>
            <person name="Melkozernov A."/>
            <person name="Murata T."/>
            <person name="Nelson D."/>
            <person name="Pils B."/>
            <person name="Prigge M."/>
            <person name="Reiss B."/>
            <person name="Renner T."/>
            <person name="Rombauts S."/>
            <person name="Rushton P."/>
            <person name="Sanderfoot A."/>
            <person name="Schween G."/>
            <person name="Shiu S.-H."/>
            <person name="Stueber K."/>
            <person name="Theodoulou F.L."/>
            <person name="Tu H."/>
            <person name="Van de Peer Y."/>
            <person name="Verrier P.J."/>
            <person name="Waters E."/>
            <person name="Wood A."/>
            <person name="Yang L."/>
            <person name="Cove D."/>
            <person name="Cuming A."/>
            <person name="Hasebe M."/>
            <person name="Lucas S."/>
            <person name="Mishler D.B."/>
            <person name="Reski R."/>
            <person name="Grigoriev I."/>
            <person name="Quatrano R.S."/>
            <person name="Boore J.L."/>
        </authorList>
    </citation>
    <scope>NUCLEOTIDE SEQUENCE [LARGE SCALE GENOMIC DNA]</scope>
    <source>
        <strain evidence="7 8">cv. Gransden 2004</strain>
    </source>
</reference>
<dbReference type="FunFam" id="3.10.120.10:FF:000001">
    <property type="entry name" value="Cytochrome b5 reductase 4"/>
    <property type="match status" value="1"/>
</dbReference>
<proteinExistence type="inferred from homology"/>